<dbReference type="InterPro" id="IPR019774">
    <property type="entry name" value="Aromatic-AA_hydroxylase_C"/>
</dbReference>
<accession>A0ABP7XEU0</accession>
<dbReference type="EMBL" id="BAAAZH010000006">
    <property type="protein sequence ID" value="GAA4111506.1"/>
    <property type="molecule type" value="Genomic_DNA"/>
</dbReference>
<sequence length="302" mass="32890">MFEEAQYFAPLRERADGTLAVELGRGHPGFADADYRARRDTLATLAAAWRPGMPVPTADYTDAEHAVWAAVSAALVPLHRSHACREFLEGKEILGLPHDHIPQLAEVSATLRPLTAFTYRPAAGLVPLDLFYGSLAERIFHSTQYVRHHSVPLYTPEPDVIHEVIGHGTTLAHPRFTALYELAGAAARRVSTPEALEFISKVFWFTLEFGVVWQGGELKAYGAGILSSPGETAEFRDIAIRPLDLVAMGTTSYDITAYQPLLYAAESFSHVEDVVGGFWATCTDASIADLTARSAAGLRTPA</sequence>
<evidence type="ECO:0000313" key="9">
    <source>
        <dbReference type="Proteomes" id="UP001501495"/>
    </source>
</evidence>
<dbReference type="Gene3D" id="1.10.800.10">
    <property type="entry name" value="Aromatic amino acid hydroxylase"/>
    <property type="match status" value="1"/>
</dbReference>
<feature type="domain" description="Biopterin-dependent aromatic amino acid hydroxylase family profile" evidence="7">
    <location>
        <begin position="1"/>
        <end position="302"/>
    </location>
</feature>
<dbReference type="InterPro" id="IPR036329">
    <property type="entry name" value="Aro-AA_hydroxylase_C_sf"/>
</dbReference>
<dbReference type="PRINTS" id="PR00372">
    <property type="entry name" value="FYWHYDRXLASE"/>
</dbReference>
<protein>
    <submittedName>
        <fullName evidence="8">Phenylalanine 4-monooxygenase</fullName>
    </submittedName>
</protein>
<evidence type="ECO:0000256" key="3">
    <source>
        <dbReference type="ARBA" id="ARBA00022723"/>
    </source>
</evidence>
<keyword evidence="9" id="KW-1185">Reference proteome</keyword>
<comment type="similarity">
    <text evidence="2">Belongs to the biopterin-dependent aromatic amino acid hydroxylase family.</text>
</comment>
<evidence type="ECO:0000256" key="1">
    <source>
        <dbReference type="ARBA" id="ARBA00001954"/>
    </source>
</evidence>
<evidence type="ECO:0000256" key="5">
    <source>
        <dbReference type="ARBA" id="ARBA00023004"/>
    </source>
</evidence>
<gene>
    <name evidence="8" type="primary">phhA</name>
    <name evidence="8" type="ORF">GCM10022215_07320</name>
</gene>
<dbReference type="InterPro" id="IPR001273">
    <property type="entry name" value="ArAA_hydroxylase"/>
</dbReference>
<dbReference type="RefSeq" id="WP_344731869.1">
    <property type="nucleotide sequence ID" value="NZ_BAAAZH010000006.1"/>
</dbReference>
<dbReference type="PANTHER" id="PTHR11473:SF24">
    <property type="entry name" value="PHENYLALANINE-4-HYDROXYLASE"/>
    <property type="match status" value="1"/>
</dbReference>
<dbReference type="NCBIfam" id="NF008877">
    <property type="entry name" value="PRK11913.1-2"/>
    <property type="match status" value="1"/>
</dbReference>
<keyword evidence="4" id="KW-0560">Oxidoreductase</keyword>
<dbReference type="SUPFAM" id="SSF56534">
    <property type="entry name" value="Aromatic aminoacid monoxygenases, catalytic and oligomerization domains"/>
    <property type="match status" value="1"/>
</dbReference>
<evidence type="ECO:0000256" key="6">
    <source>
        <dbReference type="ARBA" id="ARBA00023033"/>
    </source>
</evidence>
<organism evidence="8 9">
    <name type="scientific">Nocardioides fonticola</name>
    <dbReference type="NCBI Taxonomy" id="450363"/>
    <lineage>
        <taxon>Bacteria</taxon>
        <taxon>Bacillati</taxon>
        <taxon>Actinomycetota</taxon>
        <taxon>Actinomycetes</taxon>
        <taxon>Propionibacteriales</taxon>
        <taxon>Nocardioidaceae</taxon>
        <taxon>Nocardioides</taxon>
    </lineage>
</organism>
<dbReference type="PANTHER" id="PTHR11473">
    <property type="entry name" value="AROMATIC AMINO ACID HYDROXYLASE"/>
    <property type="match status" value="1"/>
</dbReference>
<keyword evidence="6" id="KW-0503">Monooxygenase</keyword>
<evidence type="ECO:0000256" key="2">
    <source>
        <dbReference type="ARBA" id="ARBA00009712"/>
    </source>
</evidence>
<dbReference type="CDD" id="cd00361">
    <property type="entry name" value="arom_aa_hydroxylase"/>
    <property type="match status" value="1"/>
</dbReference>
<dbReference type="Pfam" id="PF00351">
    <property type="entry name" value="Biopterin_H"/>
    <property type="match status" value="1"/>
</dbReference>
<name>A0ABP7XEU0_9ACTN</name>
<dbReference type="Proteomes" id="UP001501495">
    <property type="component" value="Unassembled WGS sequence"/>
</dbReference>
<dbReference type="InterPro" id="IPR036951">
    <property type="entry name" value="ArAA_hydroxylase_sf"/>
</dbReference>
<evidence type="ECO:0000256" key="4">
    <source>
        <dbReference type="ARBA" id="ARBA00023002"/>
    </source>
</evidence>
<proteinExistence type="inferred from homology"/>
<reference evidence="9" key="1">
    <citation type="journal article" date="2019" name="Int. J. Syst. Evol. Microbiol.">
        <title>The Global Catalogue of Microorganisms (GCM) 10K type strain sequencing project: providing services to taxonomists for standard genome sequencing and annotation.</title>
        <authorList>
            <consortium name="The Broad Institute Genomics Platform"/>
            <consortium name="The Broad Institute Genome Sequencing Center for Infectious Disease"/>
            <person name="Wu L."/>
            <person name="Ma J."/>
        </authorList>
    </citation>
    <scope>NUCLEOTIDE SEQUENCE [LARGE SCALE GENOMIC DNA]</scope>
    <source>
        <strain evidence="9">JCM 16703</strain>
    </source>
</reference>
<comment type="cofactor">
    <cofactor evidence="1">
        <name>Fe(2+)</name>
        <dbReference type="ChEBI" id="CHEBI:29033"/>
    </cofactor>
</comment>
<keyword evidence="5" id="KW-0408">Iron</keyword>
<comment type="caution">
    <text evidence="8">The sequence shown here is derived from an EMBL/GenBank/DDBJ whole genome shotgun (WGS) entry which is preliminary data.</text>
</comment>
<evidence type="ECO:0000313" key="8">
    <source>
        <dbReference type="EMBL" id="GAA4111506.1"/>
    </source>
</evidence>
<keyword evidence="3" id="KW-0479">Metal-binding</keyword>
<evidence type="ECO:0000259" key="7">
    <source>
        <dbReference type="PROSITE" id="PS51410"/>
    </source>
</evidence>
<dbReference type="PROSITE" id="PS51410">
    <property type="entry name" value="BH4_AAA_HYDROXYL_2"/>
    <property type="match status" value="1"/>
</dbReference>